<accession>A0A1Y6D3G7</accession>
<sequence length="226" mass="25112">MARAKTSKGRCAFCQQDIAKNMASRHFPACPAWKEATAHAEGSKRKAETLYHLRVQAEGQPEFWLDLEMRGSAKLKDLDEYLRAIWLECCGHMSQFSHGGWGGEELPMNQSLASALAGGELTHIYDFGTESISLIKPLDRREGKPIGKHPITLLIRNLMPPAACIECQEPATWLCMECLIDDETEGTLCDRHAQNHPHDTYGAPIHIVNSPRLGLCGYEGPADPPY</sequence>
<dbReference type="EMBL" id="FXAM01000001">
    <property type="protein sequence ID" value="SMF94515.1"/>
    <property type="molecule type" value="Genomic_DNA"/>
</dbReference>
<evidence type="ECO:0000313" key="2">
    <source>
        <dbReference type="Proteomes" id="UP000192923"/>
    </source>
</evidence>
<proteinExistence type="predicted"/>
<dbReference type="AlphaFoldDB" id="A0A1Y6D3G7"/>
<gene>
    <name evidence="1" type="ORF">SAMN02949497_1833</name>
</gene>
<dbReference type="Proteomes" id="UP000192923">
    <property type="component" value="Unassembled WGS sequence"/>
</dbReference>
<organism evidence="1 2">
    <name type="scientific">Methylomagnum ishizawai</name>
    <dbReference type="NCBI Taxonomy" id="1760988"/>
    <lineage>
        <taxon>Bacteria</taxon>
        <taxon>Pseudomonadati</taxon>
        <taxon>Pseudomonadota</taxon>
        <taxon>Gammaproteobacteria</taxon>
        <taxon>Methylococcales</taxon>
        <taxon>Methylococcaceae</taxon>
        <taxon>Methylomagnum</taxon>
    </lineage>
</organism>
<dbReference type="InterPro" id="IPR024047">
    <property type="entry name" value="MM3350-like_sf"/>
</dbReference>
<dbReference type="STRING" id="1760988.SAMN02949497_1833"/>
<evidence type="ECO:0000313" key="1">
    <source>
        <dbReference type="EMBL" id="SMF94515.1"/>
    </source>
</evidence>
<reference evidence="1 2" key="1">
    <citation type="submission" date="2016-12" db="EMBL/GenBank/DDBJ databases">
        <authorList>
            <person name="Song W.-J."/>
            <person name="Kurnit D.M."/>
        </authorList>
    </citation>
    <scope>NUCLEOTIDE SEQUENCE [LARGE SCALE GENOMIC DNA]</scope>
    <source>
        <strain evidence="1 2">175</strain>
    </source>
</reference>
<dbReference type="OrthoDB" id="9814022at2"/>
<protein>
    <submittedName>
        <fullName evidence="1">Uncharacterized protein</fullName>
    </submittedName>
</protein>
<dbReference type="RefSeq" id="WP_085211965.1">
    <property type="nucleotide sequence ID" value="NZ_FXAM01000001.1"/>
</dbReference>
<dbReference type="SUPFAM" id="SSF159941">
    <property type="entry name" value="MM3350-like"/>
    <property type="match status" value="1"/>
</dbReference>
<keyword evidence="2" id="KW-1185">Reference proteome</keyword>
<name>A0A1Y6D3G7_9GAMM</name>